<dbReference type="eggNOG" id="COG0438">
    <property type="taxonomic scope" value="Bacteria"/>
</dbReference>
<dbReference type="PATRIC" id="fig|1280952.3.peg.3159"/>
<keyword evidence="2" id="KW-1185">Reference proteome</keyword>
<evidence type="ECO:0000313" key="2">
    <source>
        <dbReference type="Proteomes" id="UP000024816"/>
    </source>
</evidence>
<dbReference type="OrthoDB" id="9783791at2"/>
<dbReference type="Gene3D" id="3.40.50.2000">
    <property type="entry name" value="Glycogen Phosphorylase B"/>
    <property type="match status" value="1"/>
</dbReference>
<gene>
    <name evidence="1" type="ORF">HJA_15794</name>
</gene>
<name>A0A059F703_9PROT</name>
<comment type="caution">
    <text evidence="1">The sequence shown here is derived from an EMBL/GenBank/DDBJ whole genome shotgun (WGS) entry which is preliminary data.</text>
</comment>
<keyword evidence="1" id="KW-0808">Transferase</keyword>
<dbReference type="EMBL" id="ARYJ01000014">
    <property type="protein sequence ID" value="KCZ86449.1"/>
    <property type="molecule type" value="Genomic_DNA"/>
</dbReference>
<protein>
    <submittedName>
        <fullName evidence="1">Family 2 glycosyl transferase</fullName>
    </submittedName>
</protein>
<dbReference type="AlphaFoldDB" id="A0A059F703"/>
<organism evidence="1 2">
    <name type="scientific">Hyphomonas jannaschiana VP2</name>
    <dbReference type="NCBI Taxonomy" id="1280952"/>
    <lineage>
        <taxon>Bacteria</taxon>
        <taxon>Pseudomonadati</taxon>
        <taxon>Pseudomonadota</taxon>
        <taxon>Alphaproteobacteria</taxon>
        <taxon>Hyphomonadales</taxon>
        <taxon>Hyphomonadaceae</taxon>
        <taxon>Hyphomonas</taxon>
    </lineage>
</organism>
<sequence>MTDATKTLTLLVQRQLDAITTGNGAFLETFLRTAKAAGFRVRVVFAPWHAFGNRPFASVHPRLRALIDEIVWDGTIEAGGRYWSVSPRIWVRFGIRLVHEIMRRAGLKVQWRNYFGRPMPTAEVRAMARAADRQPSDLTIAEYSSVGPVLDQLQHPTRKGVFVHDVLWMRARRYREKGLAFDFYETSEAEECDWVKSADFFVHASANEMEFFPPQFSPHHMVWLRPVPPEFGDLPTEGKAEVVFLGTTHAGNVDALNHFLKDIWPIILKRQPDAVLKVAGSVGDAIEPSLKKSPNMTLLGRIEKLEDIGGSHAIGIAPTRLATGVSIKVAEYLMLGMPVVAYPLAMEGFGGRLDGMVEIADAPDAFANTIIRLLNNKTEREKLSDGAPARTREILSNQEVADFLTREASLKPA</sequence>
<dbReference type="GO" id="GO:0016740">
    <property type="term" value="F:transferase activity"/>
    <property type="evidence" value="ECO:0007669"/>
    <property type="project" value="UniProtKB-KW"/>
</dbReference>
<proteinExistence type="predicted"/>
<dbReference type="SUPFAM" id="SSF53756">
    <property type="entry name" value="UDP-Glycosyltransferase/glycogen phosphorylase"/>
    <property type="match status" value="1"/>
</dbReference>
<accession>A0A059F703</accession>
<evidence type="ECO:0000313" key="1">
    <source>
        <dbReference type="EMBL" id="KCZ86449.1"/>
    </source>
</evidence>
<dbReference type="STRING" id="1280952.HJA_15794"/>
<reference evidence="1 2" key="1">
    <citation type="journal article" date="2014" name="Antonie Van Leeuwenhoek">
        <title>Hyphomonas beringensis sp. nov. and Hyphomonas chukchiensis sp. nov., isolated from surface seawater of the Bering Sea and Chukchi Sea.</title>
        <authorList>
            <person name="Li C."/>
            <person name="Lai Q."/>
            <person name="Li G."/>
            <person name="Dong C."/>
            <person name="Wang J."/>
            <person name="Liao Y."/>
            <person name="Shao Z."/>
        </authorList>
    </citation>
    <scope>NUCLEOTIDE SEQUENCE [LARGE SCALE GENOMIC DNA]</scope>
    <source>
        <strain evidence="1 2">VP2</strain>
    </source>
</reference>
<dbReference type="RefSeq" id="WP_035584010.1">
    <property type="nucleotide sequence ID" value="NZ_ARYJ01000014.1"/>
</dbReference>
<dbReference type="Pfam" id="PF13692">
    <property type="entry name" value="Glyco_trans_1_4"/>
    <property type="match status" value="1"/>
</dbReference>
<dbReference type="Proteomes" id="UP000024816">
    <property type="component" value="Unassembled WGS sequence"/>
</dbReference>